<dbReference type="EMBL" id="JAYJJR010000002">
    <property type="protein sequence ID" value="MEB3020273.1"/>
    <property type="molecule type" value="Genomic_DNA"/>
</dbReference>
<dbReference type="Proteomes" id="UP001299596">
    <property type="component" value="Unassembled WGS sequence"/>
</dbReference>
<proteinExistence type="predicted"/>
<name>A0ABU5XD73_9MYCO</name>
<comment type="caution">
    <text evidence="1">The sequence shown here is derived from an EMBL/GenBank/DDBJ whole genome shotgun (WGS) entry which is preliminary data.</text>
</comment>
<reference evidence="1 2" key="1">
    <citation type="submission" date="2023-12" db="EMBL/GenBank/DDBJ databases">
        <title>Description of new species of Mycobacterium terrae complex isolated from sewage at the Sao Paulo Zoological Park Foundation in Brazil.</title>
        <authorList>
            <person name="Romagnoli C.L."/>
            <person name="Conceicao E.C."/>
            <person name="Machado E."/>
            <person name="Barreto L.B.P.F."/>
            <person name="Sharma A."/>
            <person name="Silva N.M."/>
            <person name="Marques L.E."/>
            <person name="Juliana M.A."/>
            <person name="Lourenco M.C.S."/>
            <person name="Digiampietri L.A."/>
            <person name="Suffys P.N."/>
            <person name="Viana-Niero C."/>
        </authorList>
    </citation>
    <scope>NUCLEOTIDE SEQUENCE [LARGE SCALE GENOMIC DNA]</scope>
    <source>
        <strain evidence="1 2">MYC098</strain>
    </source>
</reference>
<sequence>MTHHLERHHGQRFTSLMDGLLPDRRVRCDLLNEVPLADEEWAG</sequence>
<gene>
    <name evidence="1" type="ORF">K6T79_04350</name>
</gene>
<dbReference type="RefSeq" id="WP_255612746.1">
    <property type="nucleotide sequence ID" value="NZ_JAYJJR010000002.1"/>
</dbReference>
<accession>A0ABU5XD73</accession>
<evidence type="ECO:0000313" key="1">
    <source>
        <dbReference type="EMBL" id="MEB3020273.1"/>
    </source>
</evidence>
<keyword evidence="2" id="KW-1185">Reference proteome</keyword>
<evidence type="ECO:0000313" key="2">
    <source>
        <dbReference type="Proteomes" id="UP001299596"/>
    </source>
</evidence>
<protein>
    <submittedName>
        <fullName evidence="1">DUF45 domain-containing protein</fullName>
    </submittedName>
</protein>
<organism evidence="1 2">
    <name type="scientific">[Mycobacterium] crassicus</name>
    <dbReference type="NCBI Taxonomy" id="2872309"/>
    <lineage>
        <taxon>Bacteria</taxon>
        <taxon>Bacillati</taxon>
        <taxon>Actinomycetota</taxon>
        <taxon>Actinomycetes</taxon>
        <taxon>Mycobacteriales</taxon>
        <taxon>Mycobacteriaceae</taxon>
        <taxon>Mycolicibacter</taxon>
    </lineage>
</organism>